<keyword evidence="1" id="KW-0472">Membrane</keyword>
<accession>A0A5C6YZM7</accession>
<evidence type="ECO:0000256" key="1">
    <source>
        <dbReference type="SAM" id="Phobius"/>
    </source>
</evidence>
<keyword evidence="1" id="KW-1133">Transmembrane helix</keyword>
<dbReference type="EMBL" id="VORT01000007">
    <property type="protein sequence ID" value="TXD72722.1"/>
    <property type="molecule type" value="Genomic_DNA"/>
</dbReference>
<feature type="transmembrane region" description="Helical" evidence="1">
    <location>
        <begin position="34"/>
        <end position="52"/>
    </location>
</feature>
<feature type="transmembrane region" description="Helical" evidence="1">
    <location>
        <begin position="64"/>
        <end position="82"/>
    </location>
</feature>
<comment type="caution">
    <text evidence="2">The sequence shown here is derived from an EMBL/GenBank/DDBJ whole genome shotgun (WGS) entry which is preliminary data.</text>
</comment>
<dbReference type="Proteomes" id="UP000321497">
    <property type="component" value="Unassembled WGS sequence"/>
</dbReference>
<evidence type="ECO:0000313" key="3">
    <source>
        <dbReference type="Proteomes" id="UP000321497"/>
    </source>
</evidence>
<dbReference type="AlphaFoldDB" id="A0A5C6YZM7"/>
<gene>
    <name evidence="2" type="ORF">ESU54_10900</name>
</gene>
<keyword evidence="3" id="KW-1185">Reference proteome</keyword>
<organism evidence="2 3">
    <name type="scientific">Aequorivita antarctica</name>
    <dbReference type="NCBI Taxonomy" id="153266"/>
    <lineage>
        <taxon>Bacteria</taxon>
        <taxon>Pseudomonadati</taxon>
        <taxon>Bacteroidota</taxon>
        <taxon>Flavobacteriia</taxon>
        <taxon>Flavobacteriales</taxon>
        <taxon>Flavobacteriaceae</taxon>
        <taxon>Aequorivita</taxon>
    </lineage>
</organism>
<evidence type="ECO:0000313" key="2">
    <source>
        <dbReference type="EMBL" id="TXD72722.1"/>
    </source>
</evidence>
<name>A0A5C6YZM7_9FLAO</name>
<proteinExistence type="predicted"/>
<feature type="transmembrane region" description="Helical" evidence="1">
    <location>
        <begin position="102"/>
        <end position="124"/>
    </location>
</feature>
<dbReference type="RefSeq" id="WP_111844369.1">
    <property type="nucleotide sequence ID" value="NZ_UEGI01000006.1"/>
</dbReference>
<reference evidence="2 3" key="1">
    <citation type="submission" date="2019-08" db="EMBL/GenBank/DDBJ databases">
        <title>Genome of Aequorivita antarctica SW49 (type strain).</title>
        <authorList>
            <person name="Bowman J.P."/>
        </authorList>
    </citation>
    <scope>NUCLEOTIDE SEQUENCE [LARGE SCALE GENOMIC DNA]</scope>
    <source>
        <strain evidence="2 3">SW49</strain>
    </source>
</reference>
<sequence length="129" mass="13986">MNRSLLIILLGVVTIWDTVTTVYGTYTIFGEGTIQLVVSIGFALLLAGFLIRTIPIIKNPSEELIPVGTKVLWFLAILYDLFTSFTGNMDLILGNATGTQKVVLAIGLTLFVCSAPIGLSKLFFDPDSE</sequence>
<protein>
    <submittedName>
        <fullName evidence="2">Uncharacterized protein</fullName>
    </submittedName>
</protein>
<keyword evidence="1" id="KW-0812">Transmembrane</keyword>